<dbReference type="VEuPathDB" id="FungiDB:YALI1_E35095g"/>
<dbReference type="EMBL" id="CP017557">
    <property type="protein sequence ID" value="AOW06148.1"/>
    <property type="molecule type" value="Genomic_DNA"/>
</dbReference>
<proteinExistence type="predicted"/>
<organism evidence="1 2">
    <name type="scientific">Yarrowia lipolytica</name>
    <name type="common">Candida lipolytica</name>
    <dbReference type="NCBI Taxonomy" id="4952"/>
    <lineage>
        <taxon>Eukaryota</taxon>
        <taxon>Fungi</taxon>
        <taxon>Dikarya</taxon>
        <taxon>Ascomycota</taxon>
        <taxon>Saccharomycotina</taxon>
        <taxon>Dipodascomycetes</taxon>
        <taxon>Dipodascales</taxon>
        <taxon>Dipodascales incertae sedis</taxon>
        <taxon>Yarrowia</taxon>
    </lineage>
</organism>
<name>A0A1D8NKI5_YARLL</name>
<evidence type="ECO:0000313" key="1">
    <source>
        <dbReference type="EMBL" id="AOW06148.1"/>
    </source>
</evidence>
<dbReference type="Proteomes" id="UP000182444">
    <property type="component" value="Chromosome 1E"/>
</dbReference>
<reference evidence="1 2" key="1">
    <citation type="journal article" date="2016" name="PLoS ONE">
        <title>Sequence Assembly of Yarrowia lipolytica Strain W29/CLIB89 Shows Transposable Element Diversity.</title>
        <authorList>
            <person name="Magnan C."/>
            <person name="Yu J."/>
            <person name="Chang I."/>
            <person name="Jahn E."/>
            <person name="Kanomata Y."/>
            <person name="Wu J."/>
            <person name="Zeller M."/>
            <person name="Oakes M."/>
            <person name="Baldi P."/>
            <person name="Sandmeyer S."/>
        </authorList>
    </citation>
    <scope>NUCLEOTIDE SEQUENCE [LARGE SCALE GENOMIC DNA]</scope>
    <source>
        <strain evidence="2">CLIB89(W29)</strain>
    </source>
</reference>
<sequence>MSLCGSTVATVITVFKVERTSNESGRCTHEVKCLTIVQSFQTSGLCNLRPLLSKTARHFIDTGFEMRWNHCCILTVLVCSCEIASAGPTQCTINCKFTRT</sequence>
<evidence type="ECO:0000313" key="2">
    <source>
        <dbReference type="Proteomes" id="UP000182444"/>
    </source>
</evidence>
<accession>A0A1D8NKI5</accession>
<protein>
    <submittedName>
        <fullName evidence="1">Uncharacterized protein</fullName>
    </submittedName>
</protein>
<dbReference type="RefSeq" id="XP_068139254.1">
    <property type="nucleotide sequence ID" value="XM_068283153.1"/>
</dbReference>
<dbReference type="GeneID" id="94583756"/>
<dbReference type="AlphaFoldDB" id="A0A1D8NKI5"/>
<gene>
    <name evidence="1" type="ORF">YALI1_E35095g</name>
</gene>